<dbReference type="InterPro" id="IPR011990">
    <property type="entry name" value="TPR-like_helical_dom_sf"/>
</dbReference>
<reference evidence="1 2" key="1">
    <citation type="submission" date="2018-06" db="EMBL/GenBank/DDBJ databases">
        <title>Comparative genomics reveals the genomic features of Rhizophagus irregularis, R. cerebriforme, R. diaphanum and Gigaspora rosea, and their symbiotic lifestyle signature.</title>
        <authorList>
            <person name="Morin E."/>
            <person name="San Clemente H."/>
            <person name="Chen E.C.H."/>
            <person name="De La Providencia I."/>
            <person name="Hainaut M."/>
            <person name="Kuo A."/>
            <person name="Kohler A."/>
            <person name="Murat C."/>
            <person name="Tang N."/>
            <person name="Roy S."/>
            <person name="Loubradou J."/>
            <person name="Henrissat B."/>
            <person name="Grigoriev I.V."/>
            <person name="Corradi N."/>
            <person name="Roux C."/>
            <person name="Martin F.M."/>
        </authorList>
    </citation>
    <scope>NUCLEOTIDE SEQUENCE [LARGE SCALE GENOMIC DNA]</scope>
    <source>
        <strain evidence="1 2">DAOM 194757</strain>
    </source>
</reference>
<sequence length="239" mass="27658">MGNSYGMNDLSEFYEYGIGVDKDVHKAFFYYQKSADMGRPDGINKVGHCYKKGIGVEKDKNKAFTYYQKSADMGHAKGIYNVGNCYQNRIGVEKDEHKAFTYYQKSADMGHAMGIYKVGYCYEKGIGVEKDKNKAFKYYKKYYRATFVIKMDDKIDEAGIEGFYVRFPRYIPRFLGVGLGFLVSIFGPEDHISFDFLIRWDGNNVNCVFIINFSTRKHHILHHPNNIIHSTQTPFQTFS</sequence>
<dbReference type="InterPro" id="IPR052945">
    <property type="entry name" value="Mitotic_Regulator"/>
</dbReference>
<gene>
    <name evidence="1" type="ORF">C2G38_2048922</name>
</gene>
<keyword evidence="2" id="KW-1185">Reference proteome</keyword>
<organism evidence="1 2">
    <name type="scientific">Gigaspora rosea</name>
    <dbReference type="NCBI Taxonomy" id="44941"/>
    <lineage>
        <taxon>Eukaryota</taxon>
        <taxon>Fungi</taxon>
        <taxon>Fungi incertae sedis</taxon>
        <taxon>Mucoromycota</taxon>
        <taxon>Glomeromycotina</taxon>
        <taxon>Glomeromycetes</taxon>
        <taxon>Diversisporales</taxon>
        <taxon>Gigasporaceae</taxon>
        <taxon>Gigaspora</taxon>
    </lineage>
</organism>
<dbReference type="PANTHER" id="PTHR43628:SF1">
    <property type="entry name" value="CHITIN SYNTHASE REGULATORY FACTOR 2-RELATED"/>
    <property type="match status" value="1"/>
</dbReference>
<dbReference type="AlphaFoldDB" id="A0A397U0T3"/>
<name>A0A397U0T3_9GLOM</name>
<dbReference type="Pfam" id="PF08238">
    <property type="entry name" value="Sel1"/>
    <property type="match status" value="4"/>
</dbReference>
<proteinExistence type="predicted"/>
<dbReference type="PANTHER" id="PTHR43628">
    <property type="entry name" value="ACTIVATOR OF C KINASE PROTEIN 1-RELATED"/>
    <property type="match status" value="1"/>
</dbReference>
<comment type="caution">
    <text evidence="1">The sequence shown here is derived from an EMBL/GenBank/DDBJ whole genome shotgun (WGS) entry which is preliminary data.</text>
</comment>
<dbReference type="EMBL" id="QKWP01002309">
    <property type="protein sequence ID" value="RIB03862.1"/>
    <property type="molecule type" value="Genomic_DNA"/>
</dbReference>
<dbReference type="Proteomes" id="UP000266673">
    <property type="component" value="Unassembled WGS sequence"/>
</dbReference>
<dbReference type="SMART" id="SM00671">
    <property type="entry name" value="SEL1"/>
    <property type="match status" value="4"/>
</dbReference>
<dbReference type="InterPro" id="IPR006597">
    <property type="entry name" value="Sel1-like"/>
</dbReference>
<accession>A0A397U0T3</accession>
<dbReference type="STRING" id="44941.A0A397U0T3"/>
<evidence type="ECO:0000313" key="2">
    <source>
        <dbReference type="Proteomes" id="UP000266673"/>
    </source>
</evidence>
<evidence type="ECO:0008006" key="3">
    <source>
        <dbReference type="Google" id="ProtNLM"/>
    </source>
</evidence>
<dbReference type="SUPFAM" id="SSF81901">
    <property type="entry name" value="HCP-like"/>
    <property type="match status" value="1"/>
</dbReference>
<evidence type="ECO:0000313" key="1">
    <source>
        <dbReference type="EMBL" id="RIB03862.1"/>
    </source>
</evidence>
<dbReference type="OrthoDB" id="10266786at2759"/>
<protein>
    <recommendedName>
        <fullName evidence="3">HCP-like protein</fullName>
    </recommendedName>
</protein>
<dbReference type="Gene3D" id="1.25.40.10">
    <property type="entry name" value="Tetratricopeptide repeat domain"/>
    <property type="match status" value="1"/>
</dbReference>